<dbReference type="AlphaFoldDB" id="A0A9W9XS56"/>
<evidence type="ECO:0000313" key="1">
    <source>
        <dbReference type="EMBL" id="KAJ5497555.1"/>
    </source>
</evidence>
<accession>A0A9W9XS56</accession>
<proteinExistence type="predicted"/>
<protein>
    <submittedName>
        <fullName evidence="1">Uncharacterized protein</fullName>
    </submittedName>
</protein>
<sequence>MAAVGFVQRLTIYFTTVGPGLPNRDVSHAGSSHTETSAEPESLDLGLARYIVEWDYHEHSPVSDEDDFRTLSYRDLGGMRALPNRSLWLHVYHMLLAFPSEIGKENS</sequence>
<evidence type="ECO:0000313" key="2">
    <source>
        <dbReference type="Proteomes" id="UP001149954"/>
    </source>
</evidence>
<gene>
    <name evidence="1" type="ORF">N7463_009542</name>
</gene>
<dbReference type="EMBL" id="JAPWDS010000005">
    <property type="protein sequence ID" value="KAJ5497555.1"/>
    <property type="molecule type" value="Genomic_DNA"/>
</dbReference>
<comment type="caution">
    <text evidence="1">The sequence shown here is derived from an EMBL/GenBank/DDBJ whole genome shotgun (WGS) entry which is preliminary data.</text>
</comment>
<organism evidence="1 2">
    <name type="scientific">Penicillium fimorum</name>
    <dbReference type="NCBI Taxonomy" id="1882269"/>
    <lineage>
        <taxon>Eukaryota</taxon>
        <taxon>Fungi</taxon>
        <taxon>Dikarya</taxon>
        <taxon>Ascomycota</taxon>
        <taxon>Pezizomycotina</taxon>
        <taxon>Eurotiomycetes</taxon>
        <taxon>Eurotiomycetidae</taxon>
        <taxon>Eurotiales</taxon>
        <taxon>Aspergillaceae</taxon>
        <taxon>Penicillium</taxon>
    </lineage>
</organism>
<keyword evidence="2" id="KW-1185">Reference proteome</keyword>
<reference evidence="1" key="2">
    <citation type="journal article" date="2023" name="IMA Fungus">
        <title>Comparative genomic study of the Penicillium genus elucidates a diverse pangenome and 15 lateral gene transfer events.</title>
        <authorList>
            <person name="Petersen C."/>
            <person name="Sorensen T."/>
            <person name="Nielsen M.R."/>
            <person name="Sondergaard T.E."/>
            <person name="Sorensen J.L."/>
            <person name="Fitzpatrick D.A."/>
            <person name="Frisvad J.C."/>
            <person name="Nielsen K.L."/>
        </authorList>
    </citation>
    <scope>NUCLEOTIDE SEQUENCE</scope>
    <source>
        <strain evidence="1">IBT 29495</strain>
    </source>
</reference>
<reference evidence="1" key="1">
    <citation type="submission" date="2022-12" db="EMBL/GenBank/DDBJ databases">
        <authorList>
            <person name="Petersen C."/>
        </authorList>
    </citation>
    <scope>NUCLEOTIDE SEQUENCE</scope>
    <source>
        <strain evidence="1">IBT 29495</strain>
    </source>
</reference>
<dbReference type="Proteomes" id="UP001149954">
    <property type="component" value="Unassembled WGS sequence"/>
</dbReference>
<name>A0A9W9XS56_9EURO</name>